<organism evidence="4 5">
    <name type="scientific">Schistosoma mattheei</name>
    <dbReference type="NCBI Taxonomy" id="31246"/>
    <lineage>
        <taxon>Eukaryota</taxon>
        <taxon>Metazoa</taxon>
        <taxon>Spiralia</taxon>
        <taxon>Lophotrochozoa</taxon>
        <taxon>Platyhelminthes</taxon>
        <taxon>Trematoda</taxon>
        <taxon>Digenea</taxon>
        <taxon>Strigeidida</taxon>
        <taxon>Schistosomatoidea</taxon>
        <taxon>Schistosomatidae</taxon>
        <taxon>Schistosoma</taxon>
    </lineage>
</organism>
<evidence type="ECO:0000256" key="3">
    <source>
        <dbReference type="ARBA" id="ARBA00022840"/>
    </source>
</evidence>
<keyword evidence="5" id="KW-1185">Reference proteome</keyword>
<proteinExistence type="predicted"/>
<dbReference type="GO" id="GO:0015631">
    <property type="term" value="F:tubulin binding"/>
    <property type="evidence" value="ECO:0007669"/>
    <property type="project" value="TreeGrafter"/>
</dbReference>
<dbReference type="GO" id="GO:0036064">
    <property type="term" value="C:ciliary basal body"/>
    <property type="evidence" value="ECO:0007669"/>
    <property type="project" value="TreeGrafter"/>
</dbReference>
<gene>
    <name evidence="4" type="ORF">SMTD_LOCUS3050</name>
</gene>
<dbReference type="Pfam" id="PF03133">
    <property type="entry name" value="TTL"/>
    <property type="match status" value="1"/>
</dbReference>
<evidence type="ECO:0000313" key="5">
    <source>
        <dbReference type="Proteomes" id="UP000269396"/>
    </source>
</evidence>
<keyword evidence="3" id="KW-0067">ATP-binding</keyword>
<dbReference type="GO" id="GO:0005524">
    <property type="term" value="F:ATP binding"/>
    <property type="evidence" value="ECO:0007669"/>
    <property type="project" value="UniProtKB-KW"/>
</dbReference>
<dbReference type="EMBL" id="UZAL01004926">
    <property type="protein sequence ID" value="VDO91493.1"/>
    <property type="molecule type" value="Genomic_DNA"/>
</dbReference>
<protein>
    <recommendedName>
        <fullName evidence="6">Tubulin--tyrosine ligase-like protein 9</fullName>
    </recommendedName>
</protein>
<reference evidence="4 5" key="1">
    <citation type="submission" date="2018-11" db="EMBL/GenBank/DDBJ databases">
        <authorList>
            <consortium name="Pathogen Informatics"/>
        </authorList>
    </citation>
    <scope>NUCLEOTIDE SEQUENCE [LARGE SCALE GENOMIC DNA]</scope>
    <source>
        <strain>Denwood</strain>
        <strain evidence="5">Zambia</strain>
    </source>
</reference>
<dbReference type="AlphaFoldDB" id="A0A3P8AJK9"/>
<evidence type="ECO:0000256" key="1">
    <source>
        <dbReference type="ARBA" id="ARBA00022598"/>
    </source>
</evidence>
<evidence type="ECO:0000313" key="4">
    <source>
        <dbReference type="EMBL" id="VDO91493.1"/>
    </source>
</evidence>
<dbReference type="PROSITE" id="PS51221">
    <property type="entry name" value="TTL"/>
    <property type="match status" value="1"/>
</dbReference>
<sequence>MGNRYIHLTNYSINRLNSEYISNTNEFATKGHKWSLRAFWTYLKAKGISPAPIWSNIKDVVVKTIISTEAAFNTAVNIYCNHSFSVHEIFGFDIFLDEDLQPWLLEVNVSPR</sequence>
<keyword evidence="1" id="KW-0436">Ligase</keyword>
<evidence type="ECO:0008006" key="6">
    <source>
        <dbReference type="Google" id="ProtNLM"/>
    </source>
</evidence>
<name>A0A3P8AJK9_9TREM</name>
<keyword evidence="2" id="KW-0547">Nucleotide-binding</keyword>
<dbReference type="Gene3D" id="3.30.470.20">
    <property type="entry name" value="ATP-grasp fold, B domain"/>
    <property type="match status" value="1"/>
</dbReference>
<evidence type="ECO:0000256" key="2">
    <source>
        <dbReference type="ARBA" id="ARBA00022741"/>
    </source>
</evidence>
<dbReference type="Proteomes" id="UP000269396">
    <property type="component" value="Unassembled WGS sequence"/>
</dbReference>
<dbReference type="GO" id="GO:0000226">
    <property type="term" value="P:microtubule cytoskeleton organization"/>
    <property type="evidence" value="ECO:0007669"/>
    <property type="project" value="TreeGrafter"/>
</dbReference>
<accession>A0A3P8AJK9</accession>
<dbReference type="GO" id="GO:0070740">
    <property type="term" value="F:tubulin-glutamic acid ligase activity"/>
    <property type="evidence" value="ECO:0007669"/>
    <property type="project" value="TreeGrafter"/>
</dbReference>
<dbReference type="InterPro" id="IPR004344">
    <property type="entry name" value="TTL/TTLL_fam"/>
</dbReference>
<dbReference type="SUPFAM" id="SSF56059">
    <property type="entry name" value="Glutathione synthetase ATP-binding domain-like"/>
    <property type="match status" value="1"/>
</dbReference>
<dbReference type="PANTHER" id="PTHR12241">
    <property type="entry name" value="TUBULIN POLYGLUTAMYLASE"/>
    <property type="match status" value="1"/>
</dbReference>
<dbReference type="PANTHER" id="PTHR12241:SF162">
    <property type="entry name" value="TUBULIN MONOGLUTAMYLASE TTLL4"/>
    <property type="match status" value="1"/>
</dbReference>